<dbReference type="AlphaFoldDB" id="A0A4R3PR48"/>
<comment type="caution">
    <text evidence="1">The sequence shown here is derived from an EMBL/GenBank/DDBJ whole genome shotgun (WGS) entry which is preliminary data.</text>
</comment>
<sequence length="118" mass="12801">MISPLCIQCQMQSASSTATSPLSFEHLERKHVAAIRDTRIDAPGAANKIVKAISALFDGAIEVGEAKTHPCNGIRRLKSGDGFHTWTLEETEQYEACHQPRTTAPGAGNFYVYRAAAI</sequence>
<evidence type="ECO:0000313" key="2">
    <source>
        <dbReference type="Proteomes" id="UP000294576"/>
    </source>
</evidence>
<dbReference type="Proteomes" id="UP000294576">
    <property type="component" value="Unassembled WGS sequence"/>
</dbReference>
<evidence type="ECO:0000313" key="1">
    <source>
        <dbReference type="EMBL" id="TCU04969.1"/>
    </source>
</evidence>
<organism evidence="1 2">
    <name type="scientific">Rhizobium sullae</name>
    <name type="common">Rhizobium hedysari</name>
    <dbReference type="NCBI Taxonomy" id="50338"/>
    <lineage>
        <taxon>Bacteria</taxon>
        <taxon>Pseudomonadati</taxon>
        <taxon>Pseudomonadota</taxon>
        <taxon>Alphaproteobacteria</taxon>
        <taxon>Hyphomicrobiales</taxon>
        <taxon>Rhizobiaceae</taxon>
        <taxon>Rhizobium/Agrobacterium group</taxon>
        <taxon>Rhizobium</taxon>
    </lineage>
</organism>
<gene>
    <name evidence="1" type="ORF">EV132_1375</name>
</gene>
<accession>A0A4R3PR48</accession>
<name>A0A4R3PR48_RHISU</name>
<dbReference type="GO" id="GO:0003677">
    <property type="term" value="F:DNA binding"/>
    <property type="evidence" value="ECO:0007669"/>
    <property type="project" value="InterPro"/>
</dbReference>
<dbReference type="SUPFAM" id="SSF56349">
    <property type="entry name" value="DNA breaking-rejoining enzymes"/>
    <property type="match status" value="1"/>
</dbReference>
<dbReference type="InterPro" id="IPR011010">
    <property type="entry name" value="DNA_brk_join_enz"/>
</dbReference>
<proteinExistence type="predicted"/>
<dbReference type="EMBL" id="SMBH01000037">
    <property type="protein sequence ID" value="TCU04969.1"/>
    <property type="molecule type" value="Genomic_DNA"/>
</dbReference>
<reference evidence="1 2" key="1">
    <citation type="submission" date="2019-03" db="EMBL/GenBank/DDBJ databases">
        <title>Genomic Encyclopedia of Type Strains, Phase IV (KMG-V): Genome sequencing to study the core and pangenomes of soil and plant-associated prokaryotes.</title>
        <authorList>
            <person name="Whitman W."/>
        </authorList>
    </citation>
    <scope>NUCLEOTIDE SEQUENCE [LARGE SCALE GENOMIC DNA]</scope>
    <source>
        <strain evidence="1 2">Hc14</strain>
    </source>
</reference>
<protein>
    <submittedName>
        <fullName evidence="1">Uncharacterized protein</fullName>
    </submittedName>
</protein>